<feature type="compositionally biased region" description="Basic residues" evidence="1">
    <location>
        <begin position="38"/>
        <end position="49"/>
    </location>
</feature>
<comment type="caution">
    <text evidence="2">The sequence shown here is derived from an EMBL/GenBank/DDBJ whole genome shotgun (WGS) entry which is preliminary data.</text>
</comment>
<keyword evidence="3" id="KW-1185">Reference proteome</keyword>
<feature type="region of interest" description="Disordered" evidence="1">
    <location>
        <begin position="33"/>
        <end position="83"/>
    </location>
</feature>
<dbReference type="AlphaFoldDB" id="A0A4Z2GX93"/>
<proteinExistence type="predicted"/>
<evidence type="ECO:0000256" key="1">
    <source>
        <dbReference type="SAM" id="MobiDB-lite"/>
    </source>
</evidence>
<accession>A0A4Z2GX93</accession>
<gene>
    <name evidence="2" type="ORF">EYF80_031568</name>
</gene>
<protein>
    <submittedName>
        <fullName evidence="2">Uncharacterized protein</fullName>
    </submittedName>
</protein>
<organism evidence="2 3">
    <name type="scientific">Liparis tanakae</name>
    <name type="common">Tanaka's snailfish</name>
    <dbReference type="NCBI Taxonomy" id="230148"/>
    <lineage>
        <taxon>Eukaryota</taxon>
        <taxon>Metazoa</taxon>
        <taxon>Chordata</taxon>
        <taxon>Craniata</taxon>
        <taxon>Vertebrata</taxon>
        <taxon>Euteleostomi</taxon>
        <taxon>Actinopterygii</taxon>
        <taxon>Neopterygii</taxon>
        <taxon>Teleostei</taxon>
        <taxon>Neoteleostei</taxon>
        <taxon>Acanthomorphata</taxon>
        <taxon>Eupercaria</taxon>
        <taxon>Perciformes</taxon>
        <taxon>Cottioidei</taxon>
        <taxon>Cottales</taxon>
        <taxon>Liparidae</taxon>
        <taxon>Liparis</taxon>
    </lineage>
</organism>
<name>A0A4Z2GX93_9TELE</name>
<evidence type="ECO:0000313" key="3">
    <source>
        <dbReference type="Proteomes" id="UP000314294"/>
    </source>
</evidence>
<sequence>MPFWSQYADGAGLDVASCSVQAAEITKSFEYCSDNQSHRRSGSRQHRHFWCGQSDARQGNRGNPERQRGERGRVEAGGEGCRD</sequence>
<dbReference type="EMBL" id="SRLO01000386">
    <property type="protein sequence ID" value="TNN58208.1"/>
    <property type="molecule type" value="Genomic_DNA"/>
</dbReference>
<reference evidence="2 3" key="1">
    <citation type="submission" date="2019-03" db="EMBL/GenBank/DDBJ databases">
        <title>First draft genome of Liparis tanakae, snailfish: a comprehensive survey of snailfish specific genes.</title>
        <authorList>
            <person name="Kim W."/>
            <person name="Song I."/>
            <person name="Jeong J.-H."/>
            <person name="Kim D."/>
            <person name="Kim S."/>
            <person name="Ryu S."/>
            <person name="Song J.Y."/>
            <person name="Lee S.K."/>
        </authorList>
    </citation>
    <scope>NUCLEOTIDE SEQUENCE [LARGE SCALE GENOMIC DNA]</scope>
    <source>
        <tissue evidence="2">Muscle</tissue>
    </source>
</reference>
<evidence type="ECO:0000313" key="2">
    <source>
        <dbReference type="EMBL" id="TNN58208.1"/>
    </source>
</evidence>
<feature type="compositionally biased region" description="Basic and acidic residues" evidence="1">
    <location>
        <begin position="63"/>
        <end position="83"/>
    </location>
</feature>
<dbReference type="Proteomes" id="UP000314294">
    <property type="component" value="Unassembled WGS sequence"/>
</dbReference>